<gene>
    <name evidence="3" type="primary">LOC111014021</name>
</gene>
<accession>A0A6J1CTB3</accession>
<organism evidence="2 3">
    <name type="scientific">Momordica charantia</name>
    <name type="common">Bitter gourd</name>
    <name type="synonym">Balsam pear</name>
    <dbReference type="NCBI Taxonomy" id="3673"/>
    <lineage>
        <taxon>Eukaryota</taxon>
        <taxon>Viridiplantae</taxon>
        <taxon>Streptophyta</taxon>
        <taxon>Embryophyta</taxon>
        <taxon>Tracheophyta</taxon>
        <taxon>Spermatophyta</taxon>
        <taxon>Magnoliopsida</taxon>
        <taxon>eudicotyledons</taxon>
        <taxon>Gunneridae</taxon>
        <taxon>Pentapetalae</taxon>
        <taxon>rosids</taxon>
        <taxon>fabids</taxon>
        <taxon>Cucurbitales</taxon>
        <taxon>Cucurbitaceae</taxon>
        <taxon>Momordiceae</taxon>
        <taxon>Momordica</taxon>
    </lineage>
</organism>
<keyword evidence="1" id="KW-0472">Membrane</keyword>
<proteinExistence type="predicted"/>
<feature type="transmembrane region" description="Helical" evidence="1">
    <location>
        <begin position="109"/>
        <end position="134"/>
    </location>
</feature>
<evidence type="ECO:0000313" key="2">
    <source>
        <dbReference type="Proteomes" id="UP000504603"/>
    </source>
</evidence>
<dbReference type="Pfam" id="PF03350">
    <property type="entry name" value="UPF0114"/>
    <property type="match status" value="1"/>
</dbReference>
<reference evidence="3" key="1">
    <citation type="submission" date="2025-08" db="UniProtKB">
        <authorList>
            <consortium name="RefSeq"/>
        </authorList>
    </citation>
    <scope>IDENTIFICATION</scope>
    <source>
        <strain evidence="3">OHB3-1</strain>
    </source>
</reference>
<evidence type="ECO:0000256" key="1">
    <source>
        <dbReference type="SAM" id="Phobius"/>
    </source>
</evidence>
<keyword evidence="1" id="KW-0812">Transmembrane</keyword>
<feature type="transmembrane region" description="Helical" evidence="1">
    <location>
        <begin position="249"/>
        <end position="269"/>
    </location>
</feature>
<dbReference type="PANTHER" id="PTHR31721">
    <property type="entry name" value="OS06G0710300 PROTEIN"/>
    <property type="match status" value="1"/>
</dbReference>
<evidence type="ECO:0000313" key="3">
    <source>
        <dbReference type="RefSeq" id="XP_022144307.1"/>
    </source>
</evidence>
<dbReference type="InterPro" id="IPR005134">
    <property type="entry name" value="UPF0114"/>
</dbReference>
<dbReference type="RefSeq" id="XP_022144307.1">
    <property type="nucleotide sequence ID" value="XM_022288615.1"/>
</dbReference>
<dbReference type="PANTHER" id="PTHR31721:SF3">
    <property type="entry name" value="EXPRESSED PROTEIN"/>
    <property type="match status" value="1"/>
</dbReference>
<keyword evidence="1" id="KW-1133">Transmembrane helix</keyword>
<sequence>MAATRFFRPIRPSASVVSSSASPSPATTVRCMGRTAFNNGERGLTSGDGERRKMVTVKAAVAAPETVDTKTRELDLGSLLANLLVKLKTAVGKTKIQDFIEKSIIDCRFFTLFAVAGSLLGSILCYLEGSFIVAESYLQYFHGLSQKSDQNHTVELLIQAIDMFLVGTALFVFGVGLFAMFVGPEKMKEENRHWNSGSNLFGLFYMKKLPTWVGMESVSAVKSKIGHAVVMILQVGVLEKFKSIPLNSAADLACFAAAVLISSASIFFLSKLNTGGGGGGGE</sequence>
<name>A0A6J1CTB3_MOMCH</name>
<keyword evidence="2" id="KW-1185">Reference proteome</keyword>
<feature type="transmembrane region" description="Helical" evidence="1">
    <location>
        <begin position="156"/>
        <end position="182"/>
    </location>
</feature>
<dbReference type="OrthoDB" id="1912077at2759"/>
<dbReference type="KEGG" id="mcha:111014021"/>
<dbReference type="AlphaFoldDB" id="A0A6J1CTB3"/>
<dbReference type="Proteomes" id="UP000504603">
    <property type="component" value="Unplaced"/>
</dbReference>
<dbReference type="GeneID" id="111014021"/>
<protein>
    <submittedName>
        <fullName evidence="3">Uncharacterized protein LOC111014021 isoform X1</fullName>
    </submittedName>
</protein>